<accession>A0ABW4JZ73</accession>
<dbReference type="SUPFAM" id="SSF58104">
    <property type="entry name" value="Methyl-accepting chemotaxis protein (MCP) signaling domain"/>
    <property type="match status" value="1"/>
</dbReference>
<proteinExistence type="predicted"/>
<dbReference type="RefSeq" id="WP_149892689.1">
    <property type="nucleotide sequence ID" value="NZ_JBHUFA010000004.1"/>
</dbReference>
<evidence type="ECO:0000256" key="3">
    <source>
        <dbReference type="ARBA" id="ARBA00022989"/>
    </source>
</evidence>
<sequence length="235" mass="25850">MQASEVSEKAFASLINITGRQRMLSQRIGFLALAAGARHSGRVETHEAYLALLNTALQEFRAGYRVLTEGDEARNLPRLQSPRIEAVLRDGAGSGPGARMVIDTFLRRTQEIAENLSGSGTAATTPDMAAFSDFVLREVLQALQALVQALEADFDEEMERRQARRDADAAHLLQAVEEIRKASQFSRMIALNAKISADRAGPLGREFGALTEEIKQITLAITESSQNILRHFQRS</sequence>
<feature type="domain" description="NarX-like N-terminal" evidence="5">
    <location>
        <begin position="10"/>
        <end position="85"/>
    </location>
</feature>
<evidence type="ECO:0000313" key="7">
    <source>
        <dbReference type="Proteomes" id="UP001597327"/>
    </source>
</evidence>
<keyword evidence="3" id="KW-1133">Transmembrane helix</keyword>
<gene>
    <name evidence="6" type="ORF">ACFSC7_12980</name>
</gene>
<keyword evidence="2" id="KW-0812">Transmembrane</keyword>
<evidence type="ECO:0000256" key="1">
    <source>
        <dbReference type="ARBA" id="ARBA00004141"/>
    </source>
</evidence>
<evidence type="ECO:0000259" key="5">
    <source>
        <dbReference type="Pfam" id="PF13675"/>
    </source>
</evidence>
<protein>
    <submittedName>
        <fullName evidence="6">Type IV pili methyl-accepting chemotaxis transducer N-terminal domain-containing protein</fullName>
    </submittedName>
</protein>
<name>A0ABW4JZ73_9HYPH</name>
<dbReference type="InterPro" id="IPR029095">
    <property type="entry name" value="NarX-like_N"/>
</dbReference>
<dbReference type="Gene3D" id="6.10.250.3200">
    <property type="match status" value="1"/>
</dbReference>
<evidence type="ECO:0000313" key="6">
    <source>
        <dbReference type="EMBL" id="MFD1696436.1"/>
    </source>
</evidence>
<comment type="caution">
    <text evidence="6">The sequence shown here is derived from an EMBL/GenBank/DDBJ whole genome shotgun (WGS) entry which is preliminary data.</text>
</comment>
<dbReference type="Proteomes" id="UP001597327">
    <property type="component" value="Unassembled WGS sequence"/>
</dbReference>
<evidence type="ECO:0000256" key="2">
    <source>
        <dbReference type="ARBA" id="ARBA00022692"/>
    </source>
</evidence>
<comment type="subcellular location">
    <subcellularLocation>
        <location evidence="1">Membrane</location>
        <topology evidence="1">Multi-pass membrane protein</topology>
    </subcellularLocation>
</comment>
<dbReference type="Pfam" id="PF13675">
    <property type="entry name" value="PilJ"/>
    <property type="match status" value="1"/>
</dbReference>
<organism evidence="6 7">
    <name type="scientific">Roseibium aestuarii</name>
    <dbReference type="NCBI Taxonomy" id="2600299"/>
    <lineage>
        <taxon>Bacteria</taxon>
        <taxon>Pseudomonadati</taxon>
        <taxon>Pseudomonadota</taxon>
        <taxon>Alphaproteobacteria</taxon>
        <taxon>Hyphomicrobiales</taxon>
        <taxon>Stappiaceae</taxon>
        <taxon>Roseibium</taxon>
    </lineage>
</organism>
<reference evidence="7" key="1">
    <citation type="journal article" date="2019" name="Int. J. Syst. Evol. Microbiol.">
        <title>The Global Catalogue of Microorganisms (GCM) 10K type strain sequencing project: providing services to taxonomists for standard genome sequencing and annotation.</title>
        <authorList>
            <consortium name="The Broad Institute Genomics Platform"/>
            <consortium name="The Broad Institute Genome Sequencing Center for Infectious Disease"/>
            <person name="Wu L."/>
            <person name="Ma J."/>
        </authorList>
    </citation>
    <scope>NUCLEOTIDE SEQUENCE [LARGE SCALE GENOMIC DNA]</scope>
    <source>
        <strain evidence="7">JCM 3369</strain>
    </source>
</reference>
<keyword evidence="4" id="KW-0472">Membrane</keyword>
<keyword evidence="7" id="KW-1185">Reference proteome</keyword>
<dbReference type="EMBL" id="JBHUFA010000004">
    <property type="protein sequence ID" value="MFD1696436.1"/>
    <property type="molecule type" value="Genomic_DNA"/>
</dbReference>
<evidence type="ECO:0000256" key="4">
    <source>
        <dbReference type="ARBA" id="ARBA00023136"/>
    </source>
</evidence>